<reference evidence="2" key="1">
    <citation type="journal article" date="2022" name="Mol. Ecol. Resour.">
        <title>The genomes of chicory, endive, great burdock and yacon provide insights into Asteraceae palaeo-polyploidization history and plant inulin production.</title>
        <authorList>
            <person name="Fan W."/>
            <person name="Wang S."/>
            <person name="Wang H."/>
            <person name="Wang A."/>
            <person name="Jiang F."/>
            <person name="Liu H."/>
            <person name="Zhao H."/>
            <person name="Xu D."/>
            <person name="Zhang Y."/>
        </authorList>
    </citation>
    <scope>NUCLEOTIDE SEQUENCE [LARGE SCALE GENOMIC DNA]</scope>
    <source>
        <strain evidence="2">cv. Niubang</strain>
    </source>
</reference>
<evidence type="ECO:0000313" key="1">
    <source>
        <dbReference type="EMBL" id="KAI3696936.1"/>
    </source>
</evidence>
<organism evidence="1 2">
    <name type="scientific">Arctium lappa</name>
    <name type="common">Greater burdock</name>
    <name type="synonym">Lappa major</name>
    <dbReference type="NCBI Taxonomy" id="4217"/>
    <lineage>
        <taxon>Eukaryota</taxon>
        <taxon>Viridiplantae</taxon>
        <taxon>Streptophyta</taxon>
        <taxon>Embryophyta</taxon>
        <taxon>Tracheophyta</taxon>
        <taxon>Spermatophyta</taxon>
        <taxon>Magnoliopsida</taxon>
        <taxon>eudicotyledons</taxon>
        <taxon>Gunneridae</taxon>
        <taxon>Pentapetalae</taxon>
        <taxon>asterids</taxon>
        <taxon>campanulids</taxon>
        <taxon>Asterales</taxon>
        <taxon>Asteraceae</taxon>
        <taxon>Carduoideae</taxon>
        <taxon>Cardueae</taxon>
        <taxon>Arctiinae</taxon>
        <taxon>Arctium</taxon>
    </lineage>
</organism>
<proteinExistence type="predicted"/>
<comment type="caution">
    <text evidence="1">The sequence shown here is derived from an EMBL/GenBank/DDBJ whole genome shotgun (WGS) entry which is preliminary data.</text>
</comment>
<dbReference type="EMBL" id="CM042056">
    <property type="protein sequence ID" value="KAI3696936.1"/>
    <property type="molecule type" value="Genomic_DNA"/>
</dbReference>
<dbReference type="Proteomes" id="UP001055879">
    <property type="component" value="Linkage Group LG10"/>
</dbReference>
<gene>
    <name evidence="1" type="ORF">L6452_29577</name>
</gene>
<evidence type="ECO:0000313" key="2">
    <source>
        <dbReference type="Proteomes" id="UP001055879"/>
    </source>
</evidence>
<sequence length="133" mass="14611">MVSIPAQDTMSSYVERPIESRSMSEASESKPASQLSIDLKGLILFFTGKRAFIAGVTDDNGYGWAIAKSLVAAGAKILVGTWVPALNIFEMSLRRGKFDGSRVCESSILNNKAFRDDILDDKLRAFYKSEPII</sequence>
<accession>A0ACB8ZGS7</accession>
<name>A0ACB8ZGS7_ARCLA</name>
<keyword evidence="2" id="KW-1185">Reference proteome</keyword>
<reference evidence="1 2" key="2">
    <citation type="journal article" date="2022" name="Mol. Ecol. Resour.">
        <title>The genomes of chicory, endive, great burdock and yacon provide insights into Asteraceae paleo-polyploidization history and plant inulin production.</title>
        <authorList>
            <person name="Fan W."/>
            <person name="Wang S."/>
            <person name="Wang H."/>
            <person name="Wang A."/>
            <person name="Jiang F."/>
            <person name="Liu H."/>
            <person name="Zhao H."/>
            <person name="Xu D."/>
            <person name="Zhang Y."/>
        </authorList>
    </citation>
    <scope>NUCLEOTIDE SEQUENCE [LARGE SCALE GENOMIC DNA]</scope>
    <source>
        <strain evidence="2">cv. Niubang</strain>
    </source>
</reference>
<protein>
    <submittedName>
        <fullName evidence="1">Uncharacterized protein</fullName>
    </submittedName>
</protein>